<name>A0A4C1TTI1_EUMVA</name>
<dbReference type="SUPFAM" id="SSF56655">
    <property type="entry name" value="Carbohydrate phosphatase"/>
    <property type="match status" value="1"/>
</dbReference>
<keyword evidence="2" id="KW-1185">Reference proteome</keyword>
<sequence>MYSAWKGHGAFLNGEPIQVSKNCTSVNKNAVVGYEVSLIHAPAVRDKTLNDFANWLQMERKPTHSLMMRHVMALRAQGPGLEAHLNVVGSTLRHRLLLWDAMRWSTMRWSTMAVDHDPWAVPLAARLVEHAG</sequence>
<dbReference type="AlphaFoldDB" id="A0A4C1TTI1"/>
<comment type="caution">
    <text evidence="1">The sequence shown here is derived from an EMBL/GenBank/DDBJ whole genome shotgun (WGS) entry which is preliminary data.</text>
</comment>
<evidence type="ECO:0000313" key="2">
    <source>
        <dbReference type="Proteomes" id="UP000299102"/>
    </source>
</evidence>
<dbReference type="Proteomes" id="UP000299102">
    <property type="component" value="Unassembled WGS sequence"/>
</dbReference>
<evidence type="ECO:0000313" key="1">
    <source>
        <dbReference type="EMBL" id="GBP17208.1"/>
    </source>
</evidence>
<dbReference type="EMBL" id="BGZK01006237">
    <property type="protein sequence ID" value="GBP17208.1"/>
    <property type="molecule type" value="Genomic_DNA"/>
</dbReference>
<gene>
    <name evidence="1" type="ORF">EVAR_101369_1</name>
</gene>
<dbReference type="STRING" id="151549.A0A4C1TTI1"/>
<proteinExistence type="predicted"/>
<reference evidence="1 2" key="1">
    <citation type="journal article" date="2019" name="Commun. Biol.">
        <title>The bagworm genome reveals a unique fibroin gene that provides high tensile strength.</title>
        <authorList>
            <person name="Kono N."/>
            <person name="Nakamura H."/>
            <person name="Ohtoshi R."/>
            <person name="Tomita M."/>
            <person name="Numata K."/>
            <person name="Arakawa K."/>
        </authorList>
    </citation>
    <scope>NUCLEOTIDE SEQUENCE [LARGE SCALE GENOMIC DNA]</scope>
</reference>
<organism evidence="1 2">
    <name type="scientific">Eumeta variegata</name>
    <name type="common">Bagworm moth</name>
    <name type="synonym">Eumeta japonica</name>
    <dbReference type="NCBI Taxonomy" id="151549"/>
    <lineage>
        <taxon>Eukaryota</taxon>
        <taxon>Metazoa</taxon>
        <taxon>Ecdysozoa</taxon>
        <taxon>Arthropoda</taxon>
        <taxon>Hexapoda</taxon>
        <taxon>Insecta</taxon>
        <taxon>Pterygota</taxon>
        <taxon>Neoptera</taxon>
        <taxon>Endopterygota</taxon>
        <taxon>Lepidoptera</taxon>
        <taxon>Glossata</taxon>
        <taxon>Ditrysia</taxon>
        <taxon>Tineoidea</taxon>
        <taxon>Psychidae</taxon>
        <taxon>Oiketicinae</taxon>
        <taxon>Eumeta</taxon>
    </lineage>
</organism>
<protein>
    <submittedName>
        <fullName evidence="1">Uncharacterized protein</fullName>
    </submittedName>
</protein>
<accession>A0A4C1TTI1</accession>